<dbReference type="PANTHER" id="PTHR43522:SF2">
    <property type="entry name" value="TRANSKETOLASE 1-RELATED"/>
    <property type="match status" value="1"/>
</dbReference>
<dbReference type="EMBL" id="JAUIZM010000007">
    <property type="protein sequence ID" value="KAK1377070.1"/>
    <property type="molecule type" value="Genomic_DNA"/>
</dbReference>
<dbReference type="AlphaFoldDB" id="A0AAD8MIC8"/>
<accession>A0AAD8MIC8</accession>
<evidence type="ECO:0000256" key="1">
    <source>
        <dbReference type="SAM" id="MobiDB-lite"/>
    </source>
</evidence>
<dbReference type="PANTHER" id="PTHR43522">
    <property type="entry name" value="TRANSKETOLASE"/>
    <property type="match status" value="1"/>
</dbReference>
<dbReference type="Proteomes" id="UP001237642">
    <property type="component" value="Unassembled WGS sequence"/>
</dbReference>
<dbReference type="InterPro" id="IPR029061">
    <property type="entry name" value="THDP-binding"/>
</dbReference>
<evidence type="ECO:0000259" key="2">
    <source>
        <dbReference type="Pfam" id="PF00456"/>
    </source>
</evidence>
<evidence type="ECO:0000313" key="3">
    <source>
        <dbReference type="EMBL" id="KAK1377070.1"/>
    </source>
</evidence>
<dbReference type="GO" id="GO:0004802">
    <property type="term" value="F:transketolase activity"/>
    <property type="evidence" value="ECO:0007669"/>
    <property type="project" value="TreeGrafter"/>
</dbReference>
<dbReference type="SUPFAM" id="SSF52518">
    <property type="entry name" value="Thiamin diphosphate-binding fold (THDP-binding)"/>
    <property type="match status" value="1"/>
</dbReference>
<proteinExistence type="predicted"/>
<feature type="region of interest" description="Disordered" evidence="1">
    <location>
        <begin position="1"/>
        <end position="22"/>
    </location>
</feature>
<reference evidence="3" key="1">
    <citation type="submission" date="2023-02" db="EMBL/GenBank/DDBJ databases">
        <title>Genome of toxic invasive species Heracleum sosnowskyi carries increased number of genes despite the absence of recent whole-genome duplications.</title>
        <authorList>
            <person name="Schelkunov M."/>
            <person name="Shtratnikova V."/>
            <person name="Makarenko M."/>
            <person name="Klepikova A."/>
            <person name="Omelchenko D."/>
            <person name="Novikova G."/>
            <person name="Obukhova E."/>
            <person name="Bogdanov V."/>
            <person name="Penin A."/>
            <person name="Logacheva M."/>
        </authorList>
    </citation>
    <scope>NUCLEOTIDE SEQUENCE</scope>
    <source>
        <strain evidence="3">Hsosn_3</strain>
        <tissue evidence="3">Leaf</tissue>
    </source>
</reference>
<gene>
    <name evidence="3" type="ORF">POM88_033263</name>
</gene>
<dbReference type="Gene3D" id="3.40.50.970">
    <property type="match status" value="2"/>
</dbReference>
<feature type="domain" description="Transketolase N-terminal" evidence="2">
    <location>
        <begin position="5"/>
        <end position="91"/>
    </location>
</feature>
<comment type="caution">
    <text evidence="3">The sequence shown here is derived from an EMBL/GenBank/DDBJ whole genome shotgun (WGS) entry which is preliminary data.</text>
</comment>
<dbReference type="GO" id="GO:0005829">
    <property type="term" value="C:cytosol"/>
    <property type="evidence" value="ECO:0007669"/>
    <property type="project" value="TreeGrafter"/>
</dbReference>
<reference evidence="3" key="2">
    <citation type="submission" date="2023-05" db="EMBL/GenBank/DDBJ databases">
        <authorList>
            <person name="Schelkunov M.I."/>
        </authorList>
    </citation>
    <scope>NUCLEOTIDE SEQUENCE</scope>
    <source>
        <strain evidence="3">Hsosn_3</strain>
        <tissue evidence="3">Leaf</tissue>
    </source>
</reference>
<organism evidence="3 4">
    <name type="scientific">Heracleum sosnowskyi</name>
    <dbReference type="NCBI Taxonomy" id="360622"/>
    <lineage>
        <taxon>Eukaryota</taxon>
        <taxon>Viridiplantae</taxon>
        <taxon>Streptophyta</taxon>
        <taxon>Embryophyta</taxon>
        <taxon>Tracheophyta</taxon>
        <taxon>Spermatophyta</taxon>
        <taxon>Magnoliopsida</taxon>
        <taxon>eudicotyledons</taxon>
        <taxon>Gunneridae</taxon>
        <taxon>Pentapetalae</taxon>
        <taxon>asterids</taxon>
        <taxon>campanulids</taxon>
        <taxon>Apiales</taxon>
        <taxon>Apiaceae</taxon>
        <taxon>Apioideae</taxon>
        <taxon>apioid superclade</taxon>
        <taxon>Tordylieae</taxon>
        <taxon>Tordyliinae</taxon>
        <taxon>Heracleum</taxon>
    </lineage>
</organism>
<sequence>MFQEEDLKQFRQWGSKTPGHPENFEKTLRPLVLKSQLVNEVCGPLELGIANVVGLALAEKHLAVRSKKPNSEIVDHYTYCIVGDGCQMEDTHFEGLGWHIIWVKNGNRGYDEICAAIKEAKAVTDKPTLIKVTTTIGFGSPNKANSYSVHTDSNVTTLHKPVLEETYLYF</sequence>
<dbReference type="InterPro" id="IPR033247">
    <property type="entry name" value="Transketolase_fam"/>
</dbReference>
<name>A0AAD8MIC8_9APIA</name>
<dbReference type="Pfam" id="PF00456">
    <property type="entry name" value="Transketolase_N"/>
    <property type="match status" value="1"/>
</dbReference>
<dbReference type="InterPro" id="IPR005474">
    <property type="entry name" value="Transketolase_N"/>
</dbReference>
<dbReference type="GO" id="GO:0006098">
    <property type="term" value="P:pentose-phosphate shunt"/>
    <property type="evidence" value="ECO:0007669"/>
    <property type="project" value="TreeGrafter"/>
</dbReference>
<keyword evidence="4" id="KW-1185">Reference proteome</keyword>
<evidence type="ECO:0000313" key="4">
    <source>
        <dbReference type="Proteomes" id="UP001237642"/>
    </source>
</evidence>
<protein>
    <recommendedName>
        <fullName evidence="2">Transketolase N-terminal domain-containing protein</fullName>
    </recommendedName>
</protein>